<evidence type="ECO:0000256" key="3">
    <source>
        <dbReference type="ARBA" id="ARBA00022729"/>
    </source>
</evidence>
<dbReference type="GO" id="GO:0009279">
    <property type="term" value="C:cell outer membrane"/>
    <property type="evidence" value="ECO:0007669"/>
    <property type="project" value="UniProtKB-SubCell"/>
</dbReference>
<evidence type="ECO:0000256" key="2">
    <source>
        <dbReference type="ARBA" id="ARBA00006275"/>
    </source>
</evidence>
<protein>
    <submittedName>
        <fullName evidence="9">Starch-binding protein, SusD-like family</fullName>
    </submittedName>
</protein>
<evidence type="ECO:0000313" key="9">
    <source>
        <dbReference type="EMBL" id="ERK40392.1"/>
    </source>
</evidence>
<evidence type="ECO:0000256" key="6">
    <source>
        <dbReference type="SAM" id="SignalP"/>
    </source>
</evidence>
<dbReference type="Proteomes" id="UP000016648">
    <property type="component" value="Unassembled WGS sequence"/>
</dbReference>
<comment type="similarity">
    <text evidence="2">Belongs to the SusD family.</text>
</comment>
<dbReference type="Pfam" id="PF14322">
    <property type="entry name" value="SusD-like_3"/>
    <property type="match status" value="1"/>
</dbReference>
<keyword evidence="5" id="KW-0998">Cell outer membrane</keyword>
<dbReference type="AlphaFoldDB" id="U2QNN5"/>
<accession>U2QNN5</accession>
<name>U2QNN5_9BACT</name>
<keyword evidence="4" id="KW-0472">Membrane</keyword>
<gene>
    <name evidence="9" type="ORF">HMPREF9135_2181</name>
</gene>
<dbReference type="EMBL" id="AWEY01000006">
    <property type="protein sequence ID" value="ERK40392.1"/>
    <property type="molecule type" value="Genomic_DNA"/>
</dbReference>
<reference evidence="9 10" key="1">
    <citation type="submission" date="2013-08" db="EMBL/GenBank/DDBJ databases">
        <authorList>
            <person name="Durkin A.S."/>
            <person name="Haft D.R."/>
            <person name="McCorrison J."/>
            <person name="Torralba M."/>
            <person name="Gillis M."/>
            <person name="Haft D.H."/>
            <person name="Methe B."/>
            <person name="Sutton G."/>
            <person name="Nelson K.E."/>
        </authorList>
    </citation>
    <scope>NUCLEOTIDE SEQUENCE [LARGE SCALE GENOMIC DNA]</scope>
    <source>
        <strain evidence="9 10">F0067</strain>
    </source>
</reference>
<dbReference type="CDD" id="cd08977">
    <property type="entry name" value="SusD"/>
    <property type="match status" value="1"/>
</dbReference>
<organism evidence="9 10">
    <name type="scientific">Segatella baroniae F0067</name>
    <dbReference type="NCBI Taxonomy" id="1115809"/>
    <lineage>
        <taxon>Bacteria</taxon>
        <taxon>Pseudomonadati</taxon>
        <taxon>Bacteroidota</taxon>
        <taxon>Bacteroidia</taxon>
        <taxon>Bacteroidales</taxon>
        <taxon>Prevotellaceae</taxon>
        <taxon>Segatella</taxon>
    </lineage>
</organism>
<evidence type="ECO:0000259" key="8">
    <source>
        <dbReference type="Pfam" id="PF14322"/>
    </source>
</evidence>
<keyword evidence="10" id="KW-1185">Reference proteome</keyword>
<feature type="domain" description="SusD-like N-terminal" evidence="8">
    <location>
        <begin position="89"/>
        <end position="228"/>
    </location>
</feature>
<dbReference type="Gene3D" id="1.25.40.390">
    <property type="match status" value="1"/>
</dbReference>
<evidence type="ECO:0000313" key="10">
    <source>
        <dbReference type="Proteomes" id="UP000016648"/>
    </source>
</evidence>
<evidence type="ECO:0000259" key="7">
    <source>
        <dbReference type="Pfam" id="PF07980"/>
    </source>
</evidence>
<dbReference type="PROSITE" id="PS51257">
    <property type="entry name" value="PROKAR_LIPOPROTEIN"/>
    <property type="match status" value="1"/>
</dbReference>
<comment type="subcellular location">
    <subcellularLocation>
        <location evidence="1">Cell outer membrane</location>
    </subcellularLocation>
</comment>
<dbReference type="InterPro" id="IPR011990">
    <property type="entry name" value="TPR-like_helical_dom_sf"/>
</dbReference>
<dbReference type="RefSeq" id="WP_021588621.1">
    <property type="nucleotide sequence ID" value="NZ_AWEY01000006.1"/>
</dbReference>
<evidence type="ECO:0000256" key="4">
    <source>
        <dbReference type="ARBA" id="ARBA00023136"/>
    </source>
</evidence>
<dbReference type="Pfam" id="PF07980">
    <property type="entry name" value="SusD_RagB"/>
    <property type="match status" value="1"/>
</dbReference>
<dbReference type="SUPFAM" id="SSF48452">
    <property type="entry name" value="TPR-like"/>
    <property type="match status" value="1"/>
</dbReference>
<feature type="chain" id="PRO_5004634347" evidence="6">
    <location>
        <begin position="23"/>
        <end position="549"/>
    </location>
</feature>
<evidence type="ECO:0000256" key="5">
    <source>
        <dbReference type="ARBA" id="ARBA00023237"/>
    </source>
</evidence>
<feature type="signal peptide" evidence="6">
    <location>
        <begin position="1"/>
        <end position="22"/>
    </location>
</feature>
<proteinExistence type="inferred from homology"/>
<feature type="domain" description="RagB/SusD" evidence="7">
    <location>
        <begin position="287"/>
        <end position="545"/>
    </location>
</feature>
<comment type="caution">
    <text evidence="9">The sequence shown here is derived from an EMBL/GenBank/DDBJ whole genome shotgun (WGS) entry which is preliminary data.</text>
</comment>
<dbReference type="InterPro" id="IPR033985">
    <property type="entry name" value="SusD-like_N"/>
</dbReference>
<sequence>MKRSIYTSLCAFAMLAAFQSCSLERSPLTDLSEKTFWDSNKNSELALTALYRGNITNGVEFSPSDFWSYAGLLYTEHLTDNAFDRRGENNAFFQISSGKLTNANNFIKQYWTVANQRIQRCNRFLEGVQKMTDGPAKTRITAEARFLRATQYLYLTSYFKDVPLVEQVLTGEEANNVKKETQANILTWCAKEFKAAAADLPRFKDIAATETGRACKQAALAFLGRTYMLMKDWTHGAETYKEIIDLGDNDIHAHYRELFQPKSGVGNKENIFYISYLANYFGCGLPQHNLAAKDGGWSLSNPSGGLFEAYEFNDGTPFSYEDPRYNPENLGENRDPRLDYTIYYNGATFKGSVYRCSPDFDAAKKERLDYSSEASRTGFMWRKYFDENAIGNITSYSAVTPIIRYAEVLLGYLECVLESGQPVSQTLLDQTINKVRGRGDVNMPAIHETNADKLREIVRHERRIELAYEGIRYWDLLRWNIAHEVLVGKIWGAPYPHSTKYAKASKEVDPTGHCRWYVGKREFRNPQDYTWPIPLSEQNINPNLREPQK</sequence>
<keyword evidence="3 6" id="KW-0732">Signal</keyword>
<dbReference type="PATRIC" id="fig|1115809.3.peg.203"/>
<dbReference type="InterPro" id="IPR012944">
    <property type="entry name" value="SusD_RagB_dom"/>
</dbReference>
<evidence type="ECO:0000256" key="1">
    <source>
        <dbReference type="ARBA" id="ARBA00004442"/>
    </source>
</evidence>